<dbReference type="PANTHER" id="PTHR30349:SF41">
    <property type="entry name" value="INTEGRASE_RECOMBINASE PROTEIN MJ0367-RELATED"/>
    <property type="match status" value="1"/>
</dbReference>
<evidence type="ECO:0000313" key="6">
    <source>
        <dbReference type="EMBL" id="PEH40494.1"/>
    </source>
</evidence>
<dbReference type="InterPro" id="IPR002104">
    <property type="entry name" value="Integrase_catalytic"/>
</dbReference>
<dbReference type="AlphaFoldDB" id="A0A2A7S9X3"/>
<dbReference type="PANTHER" id="PTHR30349">
    <property type="entry name" value="PHAGE INTEGRASE-RELATED"/>
    <property type="match status" value="1"/>
</dbReference>
<dbReference type="EMBL" id="PDDY01000003">
    <property type="protein sequence ID" value="PEH40494.1"/>
    <property type="molecule type" value="Genomic_DNA"/>
</dbReference>
<evidence type="ECO:0000256" key="3">
    <source>
        <dbReference type="ARBA" id="ARBA00023125"/>
    </source>
</evidence>
<dbReference type="PROSITE" id="PS51898">
    <property type="entry name" value="TYR_RECOMBINASE"/>
    <property type="match status" value="1"/>
</dbReference>
<dbReference type="GO" id="GO:0006310">
    <property type="term" value="P:DNA recombination"/>
    <property type="evidence" value="ECO:0007669"/>
    <property type="project" value="UniProtKB-KW"/>
</dbReference>
<comment type="caution">
    <text evidence="6">The sequence shown here is derived from an EMBL/GenBank/DDBJ whole genome shotgun (WGS) entry which is preliminary data.</text>
</comment>
<evidence type="ECO:0000256" key="2">
    <source>
        <dbReference type="ARBA" id="ARBA00022908"/>
    </source>
</evidence>
<protein>
    <submittedName>
        <fullName evidence="6">Integrase</fullName>
    </submittedName>
</protein>
<name>A0A2A7S9X3_BURGA</name>
<keyword evidence="3" id="KW-0238">DNA-binding</keyword>
<dbReference type="Gene3D" id="1.10.150.130">
    <property type="match status" value="1"/>
</dbReference>
<dbReference type="GO" id="GO:0003677">
    <property type="term" value="F:DNA binding"/>
    <property type="evidence" value="ECO:0007669"/>
    <property type="project" value="UniProtKB-KW"/>
</dbReference>
<dbReference type="RefSeq" id="WP_098153424.1">
    <property type="nucleotide sequence ID" value="NZ_PDDY01000003.1"/>
</dbReference>
<accession>A0A2A7S9X3</accession>
<dbReference type="Pfam" id="PF12482">
    <property type="entry name" value="DUF3701"/>
    <property type="match status" value="1"/>
</dbReference>
<dbReference type="GO" id="GO:0015074">
    <property type="term" value="P:DNA integration"/>
    <property type="evidence" value="ECO:0007669"/>
    <property type="project" value="UniProtKB-KW"/>
</dbReference>
<sequence length="623" mass="68569">MANRPQAIAHQRTYTRNDFTALRAFVQRVPPATIGRLYFGEDEDGHTPSPAAIERRLRDMQADLVDLALEHGSSVLAEHLKASARKHGSARLSAVSLKMVEQAAQLAVAQPEAQHAVGAWFRPLVAKRLRARQIHTLGELVAFCNARGGSWWRAVPRIGAGRARHLVAWLRRHAPTIGLTVDADVDARDPLEAPAGQLIEVGRAGALAPLERMAVPHPLSGAAGTPAATNRAALFPYIAAPHDLAAVRAYLYQYRDQPKTLRAYTKELERFVLWAVTVRRVPLSGVLVDDCEAYKDFLQAPAAGFVGARAPRHSPRWRPFADGQLSDASRRYAVRALRAAFAWLVDVRYLAGNPWTAVTDPQVVTRERGLQVERALPDALWRRIRDHATRQAHDGAGGPAAAQWRVALAAMLLMGESGLRREELAGAARTALRISPHALPDQPVWQLTIVGKRRKERTVPVSVETVDALRVHWRDRETDFDAPDAAGPLISPVRIPATHHAQRRHAGDTRQPYSADGLNDLIEWVRKRLTVELEAESALDESALDEPARMALAGLSPHAFRHTFGTQAVANAVPLDVVQKVLGHASLQTTSIYVQAEQQRIMHEAGRYFARPLNPAPTEDVDA</sequence>
<dbReference type="CDD" id="cd00397">
    <property type="entry name" value="DNA_BRE_C"/>
    <property type="match status" value="1"/>
</dbReference>
<feature type="domain" description="Tyr recombinase" evidence="5">
    <location>
        <begin position="375"/>
        <end position="606"/>
    </location>
</feature>
<keyword evidence="2" id="KW-0229">DNA integration</keyword>
<evidence type="ECO:0000259" key="5">
    <source>
        <dbReference type="PROSITE" id="PS51898"/>
    </source>
</evidence>
<comment type="similarity">
    <text evidence="1">Belongs to the 'phage' integrase family.</text>
</comment>
<evidence type="ECO:0000256" key="4">
    <source>
        <dbReference type="ARBA" id="ARBA00023172"/>
    </source>
</evidence>
<organism evidence="6 7">
    <name type="scientific">Burkholderia gladioli</name>
    <name type="common">Pseudomonas marginata</name>
    <name type="synonym">Phytomonas marginata</name>
    <dbReference type="NCBI Taxonomy" id="28095"/>
    <lineage>
        <taxon>Bacteria</taxon>
        <taxon>Pseudomonadati</taxon>
        <taxon>Pseudomonadota</taxon>
        <taxon>Betaproteobacteria</taxon>
        <taxon>Burkholderiales</taxon>
        <taxon>Burkholderiaceae</taxon>
        <taxon>Burkholderia</taxon>
    </lineage>
</organism>
<keyword evidence="4" id="KW-0233">DNA recombination</keyword>
<dbReference type="Gene3D" id="1.10.443.10">
    <property type="entry name" value="Intergrase catalytic core"/>
    <property type="match status" value="1"/>
</dbReference>
<dbReference type="SUPFAM" id="SSF56349">
    <property type="entry name" value="DNA breaking-rejoining enzymes"/>
    <property type="match status" value="1"/>
</dbReference>
<gene>
    <name evidence="6" type="ORF">CRM94_17440</name>
</gene>
<dbReference type="InterPro" id="IPR010998">
    <property type="entry name" value="Integrase_recombinase_N"/>
</dbReference>
<dbReference type="InterPro" id="IPR011010">
    <property type="entry name" value="DNA_brk_join_enz"/>
</dbReference>
<dbReference type="InterPro" id="IPR050090">
    <property type="entry name" value="Tyrosine_recombinase_XerCD"/>
</dbReference>
<dbReference type="Proteomes" id="UP000220629">
    <property type="component" value="Unassembled WGS sequence"/>
</dbReference>
<dbReference type="Pfam" id="PF00589">
    <property type="entry name" value="Phage_integrase"/>
    <property type="match status" value="1"/>
</dbReference>
<dbReference type="InterPro" id="IPR013762">
    <property type="entry name" value="Integrase-like_cat_sf"/>
</dbReference>
<evidence type="ECO:0000256" key="1">
    <source>
        <dbReference type="ARBA" id="ARBA00008857"/>
    </source>
</evidence>
<evidence type="ECO:0000313" key="7">
    <source>
        <dbReference type="Proteomes" id="UP000220629"/>
    </source>
</evidence>
<proteinExistence type="inferred from homology"/>
<reference evidence="7" key="1">
    <citation type="submission" date="2017-09" db="EMBL/GenBank/DDBJ databases">
        <title>FDA dAtabase for Regulatory Grade micrObial Sequences (FDA-ARGOS): Supporting development and validation of Infectious Disease Dx tests.</title>
        <authorList>
            <person name="Minogue T."/>
            <person name="Wolcott M."/>
            <person name="Wasieloski L."/>
            <person name="Aguilar W."/>
            <person name="Moore D."/>
            <person name="Tallon L."/>
            <person name="Sadzewicz L."/>
            <person name="Ott S."/>
            <person name="Zhao X."/>
            <person name="Nagaraj S."/>
            <person name="Vavikolanu K."/>
            <person name="Aluvathingal J."/>
            <person name="Nadendla S."/>
            <person name="Sichtig H."/>
        </authorList>
    </citation>
    <scope>NUCLEOTIDE SEQUENCE [LARGE SCALE GENOMIC DNA]</scope>
    <source>
        <strain evidence="7">FDAARGOS_390</strain>
    </source>
</reference>
<dbReference type="InterPro" id="IPR022169">
    <property type="entry name" value="DUF3701"/>
</dbReference>